<name>A0AAD5G371_AMBAR</name>
<dbReference type="EMBL" id="JAMZMK010011659">
    <property type="protein sequence ID" value="KAI7726477.1"/>
    <property type="molecule type" value="Genomic_DNA"/>
</dbReference>
<feature type="compositionally biased region" description="Low complexity" evidence="1">
    <location>
        <begin position="74"/>
        <end position="83"/>
    </location>
</feature>
<comment type="caution">
    <text evidence="2">The sequence shown here is derived from an EMBL/GenBank/DDBJ whole genome shotgun (WGS) entry which is preliminary data.</text>
</comment>
<gene>
    <name evidence="2" type="ORF">M8C21_014055</name>
</gene>
<proteinExistence type="predicted"/>
<keyword evidence="3" id="KW-1185">Reference proteome</keyword>
<evidence type="ECO:0000313" key="2">
    <source>
        <dbReference type="EMBL" id="KAI7726477.1"/>
    </source>
</evidence>
<feature type="region of interest" description="Disordered" evidence="1">
    <location>
        <begin position="72"/>
        <end position="101"/>
    </location>
</feature>
<dbReference type="AlphaFoldDB" id="A0AAD5G371"/>
<evidence type="ECO:0000313" key="3">
    <source>
        <dbReference type="Proteomes" id="UP001206925"/>
    </source>
</evidence>
<accession>A0AAD5G371</accession>
<evidence type="ECO:0000256" key="1">
    <source>
        <dbReference type="SAM" id="MobiDB-lite"/>
    </source>
</evidence>
<organism evidence="2 3">
    <name type="scientific">Ambrosia artemisiifolia</name>
    <name type="common">Common ragweed</name>
    <dbReference type="NCBI Taxonomy" id="4212"/>
    <lineage>
        <taxon>Eukaryota</taxon>
        <taxon>Viridiplantae</taxon>
        <taxon>Streptophyta</taxon>
        <taxon>Embryophyta</taxon>
        <taxon>Tracheophyta</taxon>
        <taxon>Spermatophyta</taxon>
        <taxon>Magnoliopsida</taxon>
        <taxon>eudicotyledons</taxon>
        <taxon>Gunneridae</taxon>
        <taxon>Pentapetalae</taxon>
        <taxon>asterids</taxon>
        <taxon>campanulids</taxon>
        <taxon>Asterales</taxon>
        <taxon>Asteraceae</taxon>
        <taxon>Asteroideae</taxon>
        <taxon>Heliantheae alliance</taxon>
        <taxon>Heliantheae</taxon>
        <taxon>Ambrosia</taxon>
    </lineage>
</organism>
<feature type="non-terminal residue" evidence="2">
    <location>
        <position position="186"/>
    </location>
</feature>
<dbReference type="Proteomes" id="UP001206925">
    <property type="component" value="Unassembled WGS sequence"/>
</dbReference>
<sequence length="186" mass="21022">RFKNTSDPYLIQDFLMDCYESNLFSGKKVDGEVPTQPSFSFFLQPNSFIFILHCQKMPQDLPGYFPLKSPIPGSSSRHTSSASTNAQPHKPTKKQGKDDMGRRIWKYEGTGRTVDAALEHVYVNIQVDDGVVESELLLTGENSASNKSDAPGQSWVFMLHRCLDLCSSCWLVLLHNILKCYHLVVY</sequence>
<protein>
    <submittedName>
        <fullName evidence="2">Uncharacterized protein</fullName>
    </submittedName>
</protein>
<reference evidence="2" key="1">
    <citation type="submission" date="2022-06" db="EMBL/GenBank/DDBJ databases">
        <title>Uncovering the hologenomic basis of an extraordinary plant invasion.</title>
        <authorList>
            <person name="Bieker V.C."/>
            <person name="Martin M.D."/>
            <person name="Gilbert T."/>
            <person name="Hodgins K."/>
            <person name="Battlay P."/>
            <person name="Petersen B."/>
            <person name="Wilson J."/>
        </authorList>
    </citation>
    <scope>NUCLEOTIDE SEQUENCE</scope>
    <source>
        <strain evidence="2">AA19_3_7</strain>
        <tissue evidence="2">Leaf</tissue>
    </source>
</reference>